<dbReference type="SUPFAM" id="SSF55486">
    <property type="entry name" value="Metalloproteases ('zincins'), catalytic domain"/>
    <property type="match status" value="1"/>
</dbReference>
<dbReference type="PATRIC" id="fig|1297742.4.peg.2881"/>
<feature type="domain" description="Peptidase M61 catalytic" evidence="1">
    <location>
        <begin position="225"/>
        <end position="323"/>
    </location>
</feature>
<accession>A0A0H4WR10</accession>
<sequence length="511" mass="55466">MSLGLPQDCYGTPDIERFVKTLSGEHGTVVTAGTDASERHVTPGPDGRVNLTYVLSFDPQVMDGVAYGPNVGPRHFHVAGCQWLLRMGDPRQARPHVIELKDAPKAWRFYSTLGSDATRTEATASYEALSSFAMGGGAGGFEPFQVQGRPVSVFIDGAFDRPVDDIFAAIRRIVTAQRQTFGGAPPPFFHVVLRPRSGVIAGTAVDNAFICFAKKDISPRELHLILAHEMFHTWVPGQLDIALDPSEAQFRHQWFSEGFTEYLARQLLVVDGLMSMNDFAALVNSDLINLADNPHRDATHAAIVSVAKQGAFNAAAKKLAYYRGALIALEWDFQLKAKGNPQGLAALIKELAARVAGAGGTLSESAFFAHMAAQGIDARADFERHIVRGEPISLSPGVLGPGFTFRNVAVPAFDPGFDLELSLKESAIKGVLRTGPAFRAGLRNGMKLKSLRNSNRFANGWRADLPLEITVDNQDGPRQIKFFPRGASRQLRLLQALPPGQGASRVDTEKL</sequence>
<name>A0A0H4WR10_9BACT</name>
<evidence type="ECO:0000313" key="3">
    <source>
        <dbReference type="Proteomes" id="UP000009026"/>
    </source>
</evidence>
<reference evidence="2 3" key="1">
    <citation type="journal article" date="2016" name="PLoS ONE">
        <title>Complete Genome Sequence and Comparative Genomics of a Novel Myxobacterium Myxococcus hansupus.</title>
        <authorList>
            <person name="Sharma G."/>
            <person name="Narwani T."/>
            <person name="Subramanian S."/>
        </authorList>
    </citation>
    <scope>NUCLEOTIDE SEQUENCE [LARGE SCALE GENOMIC DNA]</scope>
    <source>
        <strain evidence="3">mixupus</strain>
    </source>
</reference>
<dbReference type="eggNOG" id="COG3975">
    <property type="taxonomic scope" value="Bacteria"/>
</dbReference>
<dbReference type="Pfam" id="PF05299">
    <property type="entry name" value="Peptidase_M61"/>
    <property type="match status" value="1"/>
</dbReference>
<dbReference type="STRING" id="1297742.A176_002853"/>
<dbReference type="RefSeq" id="WP_002636499.1">
    <property type="nucleotide sequence ID" value="NZ_CP012109.1"/>
</dbReference>
<keyword evidence="3" id="KW-1185">Reference proteome</keyword>
<evidence type="ECO:0000259" key="1">
    <source>
        <dbReference type="Pfam" id="PF05299"/>
    </source>
</evidence>
<dbReference type="Proteomes" id="UP000009026">
    <property type="component" value="Chromosome"/>
</dbReference>
<dbReference type="Gene3D" id="1.10.390.10">
    <property type="entry name" value="Neutral Protease Domain 2"/>
    <property type="match status" value="1"/>
</dbReference>
<dbReference type="AlphaFoldDB" id="A0A0H4WR10"/>
<protein>
    <recommendedName>
        <fullName evidence="1">Peptidase M61 catalytic domain-containing protein</fullName>
    </recommendedName>
</protein>
<gene>
    <name evidence="2" type="ORF">A176_002853</name>
</gene>
<organism evidence="2 3">
    <name type="scientific">Pseudomyxococcus hansupus</name>
    <dbReference type="NCBI Taxonomy" id="1297742"/>
    <lineage>
        <taxon>Bacteria</taxon>
        <taxon>Pseudomonadati</taxon>
        <taxon>Myxococcota</taxon>
        <taxon>Myxococcia</taxon>
        <taxon>Myxococcales</taxon>
        <taxon>Cystobacterineae</taxon>
        <taxon>Myxococcaceae</taxon>
        <taxon>Pseudomyxococcus</taxon>
    </lineage>
</organism>
<dbReference type="InterPro" id="IPR007963">
    <property type="entry name" value="Peptidase_M61_catalytic"/>
</dbReference>
<dbReference type="OrthoDB" id="5491203at2"/>
<dbReference type="KEGG" id="mym:A176_002853"/>
<dbReference type="EMBL" id="CP012109">
    <property type="protein sequence ID" value="AKQ65941.1"/>
    <property type="molecule type" value="Genomic_DNA"/>
</dbReference>
<dbReference type="InterPro" id="IPR027268">
    <property type="entry name" value="Peptidase_M4/M1_CTD_sf"/>
</dbReference>
<proteinExistence type="predicted"/>
<evidence type="ECO:0000313" key="2">
    <source>
        <dbReference type="EMBL" id="AKQ65941.1"/>
    </source>
</evidence>